<dbReference type="CDD" id="cd04433">
    <property type="entry name" value="AFD_class_I"/>
    <property type="match status" value="1"/>
</dbReference>
<dbReference type="SUPFAM" id="SSF56801">
    <property type="entry name" value="Acetyl-CoA synthetase-like"/>
    <property type="match status" value="1"/>
</dbReference>
<dbReference type="Pfam" id="PF13193">
    <property type="entry name" value="AMP-binding_C"/>
    <property type="match status" value="1"/>
</dbReference>
<protein>
    <submittedName>
        <fullName evidence="5">Acyl-CoA synthetase (AMP-forming)/AMP-acid ligase II</fullName>
    </submittedName>
</protein>
<dbReference type="AlphaFoldDB" id="A0A1X7G022"/>
<feature type="domain" description="AMP-dependent synthetase/ligase" evidence="3">
    <location>
        <begin position="28"/>
        <end position="425"/>
    </location>
</feature>
<evidence type="ECO:0000256" key="1">
    <source>
        <dbReference type="ARBA" id="ARBA00006432"/>
    </source>
</evidence>
<reference evidence="6" key="1">
    <citation type="submission" date="2017-04" db="EMBL/GenBank/DDBJ databases">
        <authorList>
            <person name="Varghese N."/>
            <person name="Submissions S."/>
        </authorList>
    </citation>
    <scope>NUCLEOTIDE SEQUENCE [LARGE SCALE GENOMIC DNA]</scope>
    <source>
        <strain evidence="6">Dd16</strain>
    </source>
</reference>
<evidence type="ECO:0000256" key="2">
    <source>
        <dbReference type="ARBA" id="ARBA00022598"/>
    </source>
</evidence>
<dbReference type="Gene3D" id="3.40.50.12780">
    <property type="entry name" value="N-terminal domain of ligase-like"/>
    <property type="match status" value="1"/>
</dbReference>
<name>A0A1X7G022_9SPHN</name>
<dbReference type="InterPro" id="IPR000873">
    <property type="entry name" value="AMP-dep_synth/lig_dom"/>
</dbReference>
<keyword evidence="6" id="KW-1185">Reference proteome</keyword>
<sequence>MIIVPEERIAEMKRQGWWGDDTADDLLARHVATFGDGEALIDPPNLESIAGLAPQRLRWNEVEAGVAARAALLHAHGLGKDDVVLLQLPNSVEQTLFYLACFRLGIIVSPAPAQYRLGELTGIARRTDAKAAITTARIGTHAHGETMLALKREWPALKALFVLGDAPEGTVAVEPALAAIGDAEIAAAAEAARAAGVTADDVATICWTSGTEAEPKGVPRSHNEWIIMGDAVARGARLEGGARVLNPFPMVNMAGLSTGLFNWLACGGVLVQHHPFDLGVFLAQIREEKIEYTVAPPAVLNAMLNNPALVQGVDFTRLSRIGSGSAPLSEWMVRSFDETYGVEILNIFGSNEGASFLSSSTDVPDPGTRGQCFPRFGEHGFEWDYHYAPSLRTRLVDPDSGLEVTEPEQPGEMRIKSPMIFSGYWRAPDVTARAFDEDGWFRTGDLFAITGDDGRYYRFVGRHKDIVIRGGMNISAEEIENHLLGHPAVVDVAVVGAPDADMGERLCACIVAPEGISMEALNRYLVEEKRVAIFKQIERLELMDALPRNPVGKVLKRELRAQLFGQGHA</sequence>
<dbReference type="InterPro" id="IPR045851">
    <property type="entry name" value="AMP-bd_C_sf"/>
</dbReference>
<evidence type="ECO:0000313" key="6">
    <source>
        <dbReference type="Proteomes" id="UP000192934"/>
    </source>
</evidence>
<dbReference type="Proteomes" id="UP000192934">
    <property type="component" value="Chromosome I"/>
</dbReference>
<dbReference type="RefSeq" id="WP_085217534.1">
    <property type="nucleotide sequence ID" value="NZ_LT840185.1"/>
</dbReference>
<feature type="domain" description="AMP-binding enzyme C-terminal" evidence="4">
    <location>
        <begin position="478"/>
        <end position="553"/>
    </location>
</feature>
<dbReference type="GO" id="GO:0006631">
    <property type="term" value="P:fatty acid metabolic process"/>
    <property type="evidence" value="ECO:0007669"/>
    <property type="project" value="TreeGrafter"/>
</dbReference>
<comment type="similarity">
    <text evidence="1">Belongs to the ATP-dependent AMP-binding enzyme family.</text>
</comment>
<keyword evidence="2 5" id="KW-0436">Ligase</keyword>
<dbReference type="GO" id="GO:0031956">
    <property type="term" value="F:medium-chain fatty acid-CoA ligase activity"/>
    <property type="evidence" value="ECO:0007669"/>
    <property type="project" value="TreeGrafter"/>
</dbReference>
<evidence type="ECO:0000313" key="5">
    <source>
        <dbReference type="EMBL" id="SMF61702.1"/>
    </source>
</evidence>
<dbReference type="InterPro" id="IPR025110">
    <property type="entry name" value="AMP-bd_C"/>
</dbReference>
<evidence type="ECO:0000259" key="3">
    <source>
        <dbReference type="Pfam" id="PF00501"/>
    </source>
</evidence>
<dbReference type="EMBL" id="LT840185">
    <property type="protein sequence ID" value="SMF61702.1"/>
    <property type="molecule type" value="Genomic_DNA"/>
</dbReference>
<dbReference type="PANTHER" id="PTHR43201:SF5">
    <property type="entry name" value="MEDIUM-CHAIN ACYL-COA LIGASE ACSF2, MITOCHONDRIAL"/>
    <property type="match status" value="1"/>
</dbReference>
<evidence type="ECO:0000259" key="4">
    <source>
        <dbReference type="Pfam" id="PF13193"/>
    </source>
</evidence>
<dbReference type="Pfam" id="PF00501">
    <property type="entry name" value="AMP-binding"/>
    <property type="match status" value="1"/>
</dbReference>
<gene>
    <name evidence="5" type="ORF">SAMN06295910_0694</name>
</gene>
<dbReference type="PANTHER" id="PTHR43201">
    <property type="entry name" value="ACYL-COA SYNTHETASE"/>
    <property type="match status" value="1"/>
</dbReference>
<dbReference type="Gene3D" id="3.30.300.30">
    <property type="match status" value="1"/>
</dbReference>
<organism evidence="5 6">
    <name type="scientific">Allosphingosinicella indica</name>
    <dbReference type="NCBI Taxonomy" id="941907"/>
    <lineage>
        <taxon>Bacteria</taxon>
        <taxon>Pseudomonadati</taxon>
        <taxon>Pseudomonadota</taxon>
        <taxon>Alphaproteobacteria</taxon>
        <taxon>Sphingomonadales</taxon>
        <taxon>Sphingomonadaceae</taxon>
        <taxon>Allosphingosinicella</taxon>
    </lineage>
</organism>
<proteinExistence type="inferred from homology"/>
<accession>A0A1X7G022</accession>
<dbReference type="InterPro" id="IPR042099">
    <property type="entry name" value="ANL_N_sf"/>
</dbReference>
<dbReference type="OrthoDB" id="9803968at2"/>
<dbReference type="STRING" id="941907.SAMN06295910_0694"/>